<dbReference type="EMBL" id="JACRWD010000001">
    <property type="protein sequence ID" value="MBC6003390.1"/>
    <property type="molecule type" value="Genomic_DNA"/>
</dbReference>
<sequence>MSKGNQVDMIEITYKDGKKIKIHDISCENFDKAKQWVEDFNKGLKVEDLVVDNKDNTFLRQSEIELAIFNKAQARIFW</sequence>
<dbReference type="RefSeq" id="WP_187005647.1">
    <property type="nucleotide sequence ID" value="NZ_JACRWD010000001.1"/>
</dbReference>
<organism evidence="1 2">
    <name type="scientific">Paeniclostridium hominis</name>
    <dbReference type="NCBI Taxonomy" id="2764329"/>
    <lineage>
        <taxon>Bacteria</taxon>
        <taxon>Bacillati</taxon>
        <taxon>Bacillota</taxon>
        <taxon>Clostridia</taxon>
        <taxon>Peptostreptococcales</taxon>
        <taxon>Peptostreptococcaceae</taxon>
        <taxon>Paeniclostridium</taxon>
    </lineage>
</organism>
<evidence type="ECO:0000313" key="2">
    <source>
        <dbReference type="Proteomes" id="UP000611796"/>
    </source>
</evidence>
<reference evidence="1 2" key="1">
    <citation type="submission" date="2020-08" db="EMBL/GenBank/DDBJ databases">
        <authorList>
            <person name="Liu C."/>
            <person name="Sun Q."/>
        </authorList>
    </citation>
    <scope>NUCLEOTIDE SEQUENCE [LARGE SCALE GENOMIC DNA]</scope>
    <source>
        <strain evidence="1 2">NSJ-45</strain>
    </source>
</reference>
<gene>
    <name evidence="1" type="ORF">H8891_06220</name>
</gene>
<accession>A0ABR7K2S9</accession>
<dbReference type="Proteomes" id="UP000611796">
    <property type="component" value="Unassembled WGS sequence"/>
</dbReference>
<proteinExistence type="predicted"/>
<comment type="caution">
    <text evidence="1">The sequence shown here is derived from an EMBL/GenBank/DDBJ whole genome shotgun (WGS) entry which is preliminary data.</text>
</comment>
<name>A0ABR7K2S9_9FIRM</name>
<evidence type="ECO:0000313" key="1">
    <source>
        <dbReference type="EMBL" id="MBC6003390.1"/>
    </source>
</evidence>
<protein>
    <submittedName>
        <fullName evidence="1">Uncharacterized protein</fullName>
    </submittedName>
</protein>
<keyword evidence="2" id="KW-1185">Reference proteome</keyword>